<dbReference type="AlphaFoldDB" id="A0A3B0S010"/>
<reference evidence="6" key="1">
    <citation type="submission" date="2018-06" db="EMBL/GenBank/DDBJ databases">
        <authorList>
            <person name="Zhirakovskaya E."/>
        </authorList>
    </citation>
    <scope>NUCLEOTIDE SEQUENCE</scope>
</reference>
<keyword evidence="4" id="KW-0949">S-adenosyl-L-methionine</keyword>
<keyword evidence="3 6" id="KW-0808">Transferase</keyword>
<feature type="non-terminal residue" evidence="6">
    <location>
        <position position="219"/>
    </location>
</feature>
<dbReference type="GO" id="GO:0008610">
    <property type="term" value="P:lipid biosynthetic process"/>
    <property type="evidence" value="ECO:0007669"/>
    <property type="project" value="InterPro"/>
</dbReference>
<keyword evidence="2 6" id="KW-0489">Methyltransferase</keyword>
<dbReference type="Pfam" id="PF02353">
    <property type="entry name" value="CMAS"/>
    <property type="match status" value="1"/>
</dbReference>
<comment type="similarity">
    <text evidence="1">Belongs to the CFA/CMAS family.</text>
</comment>
<dbReference type="SUPFAM" id="SSF53335">
    <property type="entry name" value="S-adenosyl-L-methionine-dependent methyltransferases"/>
    <property type="match status" value="1"/>
</dbReference>
<dbReference type="CDD" id="cd02440">
    <property type="entry name" value="AdoMet_MTases"/>
    <property type="match status" value="1"/>
</dbReference>
<dbReference type="PANTHER" id="PTHR43667:SF1">
    <property type="entry name" value="CYCLOPROPANE-FATTY-ACYL-PHOSPHOLIPID SYNTHASE"/>
    <property type="match status" value="1"/>
</dbReference>
<dbReference type="EC" id="2.1.1.79" evidence="6"/>
<evidence type="ECO:0000256" key="1">
    <source>
        <dbReference type="ARBA" id="ARBA00010815"/>
    </source>
</evidence>
<dbReference type="GO" id="GO:0032259">
    <property type="term" value="P:methylation"/>
    <property type="evidence" value="ECO:0007669"/>
    <property type="project" value="UniProtKB-KW"/>
</dbReference>
<evidence type="ECO:0000256" key="4">
    <source>
        <dbReference type="ARBA" id="ARBA00022691"/>
    </source>
</evidence>
<dbReference type="InterPro" id="IPR050723">
    <property type="entry name" value="CFA/CMAS"/>
</dbReference>
<dbReference type="InterPro" id="IPR003333">
    <property type="entry name" value="CMAS"/>
</dbReference>
<gene>
    <name evidence="6" type="ORF">MNBD_ACTINO02-2225</name>
</gene>
<accession>A0A3B0S010</accession>
<dbReference type="PIRSF" id="PIRSF003085">
    <property type="entry name" value="CMAS"/>
    <property type="match status" value="1"/>
</dbReference>
<dbReference type="GO" id="GO:0008825">
    <property type="term" value="F:cyclopropane-fatty-acyl-phospholipid synthase activity"/>
    <property type="evidence" value="ECO:0007669"/>
    <property type="project" value="UniProtKB-EC"/>
</dbReference>
<evidence type="ECO:0000313" key="6">
    <source>
        <dbReference type="EMBL" id="VAV98017.1"/>
    </source>
</evidence>
<organism evidence="6">
    <name type="scientific">hydrothermal vent metagenome</name>
    <dbReference type="NCBI Taxonomy" id="652676"/>
    <lineage>
        <taxon>unclassified sequences</taxon>
        <taxon>metagenomes</taxon>
        <taxon>ecological metagenomes</taxon>
    </lineage>
</organism>
<name>A0A3B0S010_9ZZZZ</name>
<sequence length="219" mass="23957">MNIGSFITDWVGTDLPVRIKAYDGTDVGPKDAAATITLHSPDALARMVTAPGELGLARAYVAGDIDINGDIYAVLRVRQLVPEIDLGLRQIGQLVKLLGFKNLRRPTPPPEEHRSSGRLHTRRRDAAAISHHYDVSNEFYRLVLGRSMTYSCAVFSEATDSLEQAQENKYELICNKLGLKPGMRLLDIGCGWGGMVMHAAKHHGVQAIGITISQNQVDA</sequence>
<keyword evidence="5" id="KW-0443">Lipid metabolism</keyword>
<dbReference type="Gene3D" id="3.40.50.150">
    <property type="entry name" value="Vaccinia Virus protein VP39"/>
    <property type="match status" value="1"/>
</dbReference>
<evidence type="ECO:0000256" key="5">
    <source>
        <dbReference type="ARBA" id="ARBA00023098"/>
    </source>
</evidence>
<dbReference type="EMBL" id="UOEK01000128">
    <property type="protein sequence ID" value="VAV98017.1"/>
    <property type="molecule type" value="Genomic_DNA"/>
</dbReference>
<protein>
    <submittedName>
        <fullName evidence="6">Cyclopropane-fatty-acyl-phospholipid synthase</fullName>
        <ecNumber evidence="6">2.1.1.79</ecNumber>
    </submittedName>
</protein>
<dbReference type="InterPro" id="IPR029063">
    <property type="entry name" value="SAM-dependent_MTases_sf"/>
</dbReference>
<proteinExistence type="inferred from homology"/>
<evidence type="ECO:0000256" key="3">
    <source>
        <dbReference type="ARBA" id="ARBA00022679"/>
    </source>
</evidence>
<evidence type="ECO:0000256" key="2">
    <source>
        <dbReference type="ARBA" id="ARBA00022603"/>
    </source>
</evidence>
<dbReference type="PANTHER" id="PTHR43667">
    <property type="entry name" value="CYCLOPROPANE-FATTY-ACYL-PHOSPHOLIPID SYNTHASE"/>
    <property type="match status" value="1"/>
</dbReference>